<organism evidence="1 2">
    <name type="scientific">Hericium alpestre</name>
    <dbReference type="NCBI Taxonomy" id="135208"/>
    <lineage>
        <taxon>Eukaryota</taxon>
        <taxon>Fungi</taxon>
        <taxon>Dikarya</taxon>
        <taxon>Basidiomycota</taxon>
        <taxon>Agaricomycotina</taxon>
        <taxon>Agaricomycetes</taxon>
        <taxon>Russulales</taxon>
        <taxon>Hericiaceae</taxon>
        <taxon>Hericium</taxon>
    </lineage>
</organism>
<reference evidence="1 2" key="1">
    <citation type="submission" date="2019-02" db="EMBL/GenBank/DDBJ databases">
        <title>Genome sequencing of the rare red list fungi Hericium alpestre (H. flagellum).</title>
        <authorList>
            <person name="Buettner E."/>
            <person name="Kellner H."/>
        </authorList>
    </citation>
    <scope>NUCLEOTIDE SEQUENCE [LARGE SCALE GENOMIC DNA]</scope>
    <source>
        <strain evidence="1 2">DSM 108284</strain>
    </source>
</reference>
<name>A0A4Y9ZPW7_9AGAM</name>
<dbReference type="EMBL" id="SFCI01001249">
    <property type="protein sequence ID" value="TFY76304.1"/>
    <property type="molecule type" value="Genomic_DNA"/>
</dbReference>
<evidence type="ECO:0000313" key="2">
    <source>
        <dbReference type="Proteomes" id="UP000298061"/>
    </source>
</evidence>
<gene>
    <name evidence="1" type="ORF">EWM64_g7709</name>
</gene>
<proteinExistence type="predicted"/>
<comment type="caution">
    <text evidence="1">The sequence shown here is derived from an EMBL/GenBank/DDBJ whole genome shotgun (WGS) entry which is preliminary data.</text>
</comment>
<dbReference type="Proteomes" id="UP000298061">
    <property type="component" value="Unassembled WGS sequence"/>
</dbReference>
<sequence>MSNNIKSIVTTEYKFREGLTGQAVYASRRSYWESAIYALATYILAKYGSNCVTEDATIGCHPQGTLDAMLTTRSDIQVSKIQQLERRSADFSVLRFPNRRVVYGYVRPSVRKPEMIFWWEVKPFNLDWWNPASSVRSMVKYRKHMAQLNEQAVSVFQNYSGNTYWAILSIGPYFSLFKYTRPPSANQEITDASSLGHFTVSGAALAAPSVTLAGLSNILISPPTSRRDVGPFAPNPKKRKLIVEGEVKAVPAALALVPAPAPPEEETSLPQP</sequence>
<evidence type="ECO:0000313" key="1">
    <source>
        <dbReference type="EMBL" id="TFY76304.1"/>
    </source>
</evidence>
<accession>A0A4Y9ZPW7</accession>
<dbReference type="AlphaFoldDB" id="A0A4Y9ZPW7"/>
<protein>
    <submittedName>
        <fullName evidence="1">Uncharacterized protein</fullName>
    </submittedName>
</protein>
<keyword evidence="2" id="KW-1185">Reference proteome</keyword>
<dbReference type="OrthoDB" id="2756970at2759"/>